<dbReference type="Proteomes" id="UP000199663">
    <property type="component" value="Unassembled WGS sequence"/>
</dbReference>
<accession>A0A1H3Q2L8</accession>
<name>A0A1H3Q2L8_9BACT</name>
<gene>
    <name evidence="1" type="ORF">SAMN05444412_105183</name>
</gene>
<evidence type="ECO:0000313" key="2">
    <source>
        <dbReference type="Proteomes" id="UP000199663"/>
    </source>
</evidence>
<sequence>MYACFRRPIGDLRGPEILFKDGTNGEIYFQLVPSLRLKEENQRLGDRKLENGRV</sequence>
<keyword evidence="2" id="KW-1185">Reference proteome</keyword>
<protein>
    <submittedName>
        <fullName evidence="1">Uncharacterized protein</fullName>
    </submittedName>
</protein>
<comment type="caution">
    <text evidence="1">The sequence shown here is derived from an EMBL/GenBank/DDBJ whole genome shotgun (WGS) entry which is preliminary data.</text>
</comment>
<reference evidence="1 2" key="1">
    <citation type="submission" date="2016-10" db="EMBL/GenBank/DDBJ databases">
        <authorList>
            <person name="Varghese N."/>
            <person name="Submissions S."/>
        </authorList>
    </citation>
    <scope>NUCLEOTIDE SEQUENCE [LARGE SCALE GENOMIC DNA]</scope>
    <source>
        <strain evidence="1 2">DSM 17997</strain>
    </source>
</reference>
<organism evidence="1 2">
    <name type="scientific">Rhodonellum ikkaensis</name>
    <dbReference type="NCBI Taxonomy" id="336829"/>
    <lineage>
        <taxon>Bacteria</taxon>
        <taxon>Pseudomonadati</taxon>
        <taxon>Bacteroidota</taxon>
        <taxon>Cytophagia</taxon>
        <taxon>Cytophagales</taxon>
        <taxon>Cytophagaceae</taxon>
        <taxon>Rhodonellum</taxon>
    </lineage>
</organism>
<proteinExistence type="predicted"/>
<evidence type="ECO:0000313" key="1">
    <source>
        <dbReference type="EMBL" id="SDZ07626.1"/>
    </source>
</evidence>
<dbReference type="EMBL" id="FNQC01000005">
    <property type="protein sequence ID" value="SDZ07626.1"/>
    <property type="molecule type" value="Genomic_DNA"/>
</dbReference>